<evidence type="ECO:0000313" key="3">
    <source>
        <dbReference type="Proteomes" id="UP000321197"/>
    </source>
</evidence>
<evidence type="ECO:0000313" key="2">
    <source>
        <dbReference type="EMBL" id="GEM82494.1"/>
    </source>
</evidence>
<sequence length="316" mass="34529">MVLIVSCAPAISTTPDPDGYTLRPALEAERRSLELPGFGKVSYYANPRGTGRPLILTHAVNAAASAYEMKPVWEMYAGIRPLFALEWPGFGSSDRPDLQYTPELMSQALLELVKQIGGEVDVVALSLGSEFAARAALAEPRIKTLVLISPSGFGTPTGTSQEASEQDGGNSLYGFLAAIGDPLFGLLSTRFVLEFFLDRSFRGPVPADIVDYALETTRQPGARFAPIYFVSGRLFTRNAYDRLYDKLTIPVLVLYDQDGFVSFDSLSKFAQKPNASVVRIPETDGLPHFEKPAEVQAALGTFWSKAYQLPSAFFHQ</sequence>
<dbReference type="PANTHER" id="PTHR46438:SF2">
    <property type="entry name" value="ALPHA_BETA-HYDROLASES SUPERFAMILY PROTEIN"/>
    <property type="match status" value="1"/>
</dbReference>
<gene>
    <name evidence="2" type="ORF">MHY01S_06600</name>
</gene>
<reference evidence="2 3" key="1">
    <citation type="submission" date="2019-07" db="EMBL/GenBank/DDBJ databases">
        <title>Whole genome shotgun sequence of Meiothermus hypogaeus NBRC 106114.</title>
        <authorList>
            <person name="Hosoyama A."/>
            <person name="Uohara A."/>
            <person name="Ohji S."/>
            <person name="Ichikawa N."/>
        </authorList>
    </citation>
    <scope>NUCLEOTIDE SEQUENCE [LARGE SCALE GENOMIC DNA]</scope>
    <source>
        <strain evidence="2 3">NBRC 106114</strain>
    </source>
</reference>
<dbReference type="EMBL" id="BJXL01000013">
    <property type="protein sequence ID" value="GEM82494.1"/>
    <property type="molecule type" value="Genomic_DNA"/>
</dbReference>
<name>A0A511QYN2_9DEIN</name>
<dbReference type="Proteomes" id="UP000321197">
    <property type="component" value="Unassembled WGS sequence"/>
</dbReference>
<dbReference type="RefSeq" id="WP_119339355.1">
    <property type="nucleotide sequence ID" value="NZ_BJXL01000013.1"/>
</dbReference>
<dbReference type="OrthoDB" id="9808398at2"/>
<dbReference type="AlphaFoldDB" id="A0A511QYN2"/>
<dbReference type="GO" id="GO:0016787">
    <property type="term" value="F:hydrolase activity"/>
    <property type="evidence" value="ECO:0007669"/>
    <property type="project" value="UniProtKB-KW"/>
</dbReference>
<proteinExistence type="predicted"/>
<protein>
    <submittedName>
        <fullName evidence="2">Alpha/beta hydrolase</fullName>
    </submittedName>
</protein>
<dbReference type="Gene3D" id="3.40.50.1820">
    <property type="entry name" value="alpha/beta hydrolase"/>
    <property type="match status" value="1"/>
</dbReference>
<keyword evidence="2" id="KW-0378">Hydrolase</keyword>
<dbReference type="PANTHER" id="PTHR46438">
    <property type="entry name" value="ALPHA/BETA-HYDROLASES SUPERFAMILY PROTEIN"/>
    <property type="match status" value="1"/>
</dbReference>
<feature type="domain" description="AB hydrolase-1" evidence="1">
    <location>
        <begin position="74"/>
        <end position="295"/>
    </location>
</feature>
<comment type="caution">
    <text evidence="2">The sequence shown here is derived from an EMBL/GenBank/DDBJ whole genome shotgun (WGS) entry which is preliminary data.</text>
</comment>
<dbReference type="SUPFAM" id="SSF53474">
    <property type="entry name" value="alpha/beta-Hydrolases"/>
    <property type="match status" value="1"/>
</dbReference>
<dbReference type="InterPro" id="IPR000073">
    <property type="entry name" value="AB_hydrolase_1"/>
</dbReference>
<organism evidence="2 3">
    <name type="scientific">Meiothermus hypogaeus NBRC 106114</name>
    <dbReference type="NCBI Taxonomy" id="1227553"/>
    <lineage>
        <taxon>Bacteria</taxon>
        <taxon>Thermotogati</taxon>
        <taxon>Deinococcota</taxon>
        <taxon>Deinococci</taxon>
        <taxon>Thermales</taxon>
        <taxon>Thermaceae</taxon>
        <taxon>Meiothermus</taxon>
    </lineage>
</organism>
<evidence type="ECO:0000259" key="1">
    <source>
        <dbReference type="Pfam" id="PF12697"/>
    </source>
</evidence>
<dbReference type="Pfam" id="PF12697">
    <property type="entry name" value="Abhydrolase_6"/>
    <property type="match status" value="1"/>
</dbReference>
<accession>A0A511QYN2</accession>
<dbReference type="InterPro" id="IPR029058">
    <property type="entry name" value="AB_hydrolase_fold"/>
</dbReference>